<reference evidence="1 2" key="1">
    <citation type="journal article" date="2015" name="Stand. Genomic Sci.">
        <title>Genomic Encyclopedia of Bacterial and Archaeal Type Strains, Phase III: the genomes of soil and plant-associated and newly described type strains.</title>
        <authorList>
            <person name="Whitman W.B."/>
            <person name="Woyke T."/>
            <person name="Klenk H.P."/>
            <person name="Zhou Y."/>
            <person name="Lilburn T.G."/>
            <person name="Beck B.J."/>
            <person name="De Vos P."/>
            <person name="Vandamme P."/>
            <person name="Eisen J.A."/>
            <person name="Garrity G."/>
            <person name="Hugenholtz P."/>
            <person name="Kyrpides N.C."/>
        </authorList>
    </citation>
    <scope>NUCLEOTIDE SEQUENCE [LARGE SCALE GENOMIC DNA]</scope>
    <source>
        <strain evidence="1 2">CGMCC 1.2546</strain>
    </source>
</reference>
<evidence type="ECO:0000313" key="1">
    <source>
        <dbReference type="EMBL" id="TWI33145.1"/>
    </source>
</evidence>
<dbReference type="RefSeq" id="WP_145720211.1">
    <property type="nucleotide sequence ID" value="NZ_BSPF01000004.1"/>
</dbReference>
<name>A0A562NLR1_9HYPH</name>
<dbReference type="EMBL" id="VLKT01000026">
    <property type="protein sequence ID" value="TWI33145.1"/>
    <property type="molecule type" value="Genomic_DNA"/>
</dbReference>
<keyword evidence="2" id="KW-1185">Reference proteome</keyword>
<dbReference type="Gene3D" id="3.40.50.300">
    <property type="entry name" value="P-loop containing nucleotide triphosphate hydrolases"/>
    <property type="match status" value="1"/>
</dbReference>
<evidence type="ECO:0000313" key="2">
    <source>
        <dbReference type="Proteomes" id="UP000317122"/>
    </source>
</evidence>
<dbReference type="AlphaFoldDB" id="A0A562NLR1"/>
<dbReference type="SUPFAM" id="SSF52540">
    <property type="entry name" value="P-loop containing nucleoside triphosphate hydrolases"/>
    <property type="match status" value="1"/>
</dbReference>
<comment type="caution">
    <text evidence="1">The sequence shown here is derived from an EMBL/GenBank/DDBJ whole genome shotgun (WGS) entry which is preliminary data.</text>
</comment>
<proteinExistence type="predicted"/>
<gene>
    <name evidence="1" type="ORF">IQ26_04146</name>
</gene>
<protein>
    <submittedName>
        <fullName evidence="1">Uncharacterized protein</fullName>
    </submittedName>
</protein>
<sequence>MTDCNHKGILVRLVGPSRAGKDTLLKLAKIELANDERFVFVRRTVTRSARKDEDSEPLSDHAFQQASNVEISLCIGARMASRTGCPWLSTSGWRLDGL</sequence>
<dbReference type="Proteomes" id="UP000317122">
    <property type="component" value="Unassembled WGS sequence"/>
</dbReference>
<dbReference type="InterPro" id="IPR027417">
    <property type="entry name" value="P-loop_NTPase"/>
</dbReference>
<accession>A0A562NLR1</accession>
<organism evidence="1 2">
    <name type="scientific">Mesorhizobium tianshanense</name>
    <dbReference type="NCBI Taxonomy" id="39844"/>
    <lineage>
        <taxon>Bacteria</taxon>
        <taxon>Pseudomonadati</taxon>
        <taxon>Pseudomonadota</taxon>
        <taxon>Alphaproteobacteria</taxon>
        <taxon>Hyphomicrobiales</taxon>
        <taxon>Phyllobacteriaceae</taxon>
        <taxon>Mesorhizobium</taxon>
    </lineage>
</organism>